<evidence type="ECO:0000256" key="2">
    <source>
        <dbReference type="ARBA" id="ARBA00004818"/>
    </source>
</evidence>
<evidence type="ECO:0000256" key="3">
    <source>
        <dbReference type="ARBA" id="ARBA00006171"/>
    </source>
</evidence>
<dbReference type="PANTHER" id="PTHR43434:SF1">
    <property type="entry name" value="PHOSPHOGLYCOLATE PHOSPHATASE"/>
    <property type="match status" value="1"/>
</dbReference>
<comment type="pathway">
    <text evidence="2">Organic acid metabolism; glycolate biosynthesis; glycolate from 2-phosphoglycolate: step 1/1.</text>
</comment>
<organism evidence="5 6">
    <name type="scientific">Niastella populi</name>
    <dbReference type="NCBI Taxonomy" id="550983"/>
    <lineage>
        <taxon>Bacteria</taxon>
        <taxon>Pseudomonadati</taxon>
        <taxon>Bacteroidota</taxon>
        <taxon>Chitinophagia</taxon>
        <taxon>Chitinophagales</taxon>
        <taxon>Chitinophagaceae</taxon>
        <taxon>Niastella</taxon>
    </lineage>
</organism>
<dbReference type="GO" id="GO:0005829">
    <property type="term" value="C:cytosol"/>
    <property type="evidence" value="ECO:0007669"/>
    <property type="project" value="TreeGrafter"/>
</dbReference>
<dbReference type="GO" id="GO:0006281">
    <property type="term" value="P:DNA repair"/>
    <property type="evidence" value="ECO:0007669"/>
    <property type="project" value="TreeGrafter"/>
</dbReference>
<dbReference type="SUPFAM" id="SSF56784">
    <property type="entry name" value="HAD-like"/>
    <property type="match status" value="1"/>
</dbReference>
<evidence type="ECO:0000313" key="5">
    <source>
        <dbReference type="EMBL" id="OQP57841.1"/>
    </source>
</evidence>
<comment type="catalytic activity">
    <reaction evidence="1">
        <text>2-phosphoglycolate + H2O = glycolate + phosphate</text>
        <dbReference type="Rhea" id="RHEA:14369"/>
        <dbReference type="ChEBI" id="CHEBI:15377"/>
        <dbReference type="ChEBI" id="CHEBI:29805"/>
        <dbReference type="ChEBI" id="CHEBI:43474"/>
        <dbReference type="ChEBI" id="CHEBI:58033"/>
        <dbReference type="EC" id="3.1.3.18"/>
    </reaction>
</comment>
<evidence type="ECO:0000313" key="6">
    <source>
        <dbReference type="Proteomes" id="UP000192276"/>
    </source>
</evidence>
<sequence length="169" mass="18789">MGVVFDLDQTLIDSSIAESHRTNRNWSDVYQLIPQFSLYPGIIEAIAYLEAHTVPFCIVTSSPGTYCDRVIAHWNINCNQKVCYHDTARRKPHPDPIIKAISMMKATPESTLSLGDRNIDIQASHAAGVKSVACLWGAADPDSLIQLSPSFVAQQPDELIPLFKQFFTN</sequence>
<dbReference type="EMBL" id="LWBP01000190">
    <property type="protein sequence ID" value="OQP57841.1"/>
    <property type="molecule type" value="Genomic_DNA"/>
</dbReference>
<dbReference type="STRING" id="550983.A4R26_23315"/>
<evidence type="ECO:0000256" key="1">
    <source>
        <dbReference type="ARBA" id="ARBA00000830"/>
    </source>
</evidence>
<dbReference type="PANTHER" id="PTHR43434">
    <property type="entry name" value="PHOSPHOGLYCOLATE PHOSPHATASE"/>
    <property type="match status" value="1"/>
</dbReference>
<protein>
    <recommendedName>
        <fullName evidence="4">phosphoglycolate phosphatase</fullName>
        <ecNumber evidence="4">3.1.3.18</ecNumber>
    </recommendedName>
</protein>
<comment type="caution">
    <text evidence="5">The sequence shown here is derived from an EMBL/GenBank/DDBJ whole genome shotgun (WGS) entry which is preliminary data.</text>
</comment>
<comment type="similarity">
    <text evidence="3">Belongs to the HAD-like hydrolase superfamily. CbbY/CbbZ/Gph/YieH family.</text>
</comment>
<keyword evidence="6" id="KW-1185">Reference proteome</keyword>
<evidence type="ECO:0000256" key="4">
    <source>
        <dbReference type="ARBA" id="ARBA00013078"/>
    </source>
</evidence>
<dbReference type="Gene3D" id="3.40.50.1000">
    <property type="entry name" value="HAD superfamily/HAD-like"/>
    <property type="match status" value="1"/>
</dbReference>
<dbReference type="Pfam" id="PF13419">
    <property type="entry name" value="HAD_2"/>
    <property type="match status" value="1"/>
</dbReference>
<dbReference type="InterPro" id="IPR036412">
    <property type="entry name" value="HAD-like_sf"/>
</dbReference>
<dbReference type="InterPro" id="IPR041492">
    <property type="entry name" value="HAD_2"/>
</dbReference>
<dbReference type="AlphaFoldDB" id="A0A1V9FHU9"/>
<proteinExistence type="inferred from homology"/>
<dbReference type="EC" id="3.1.3.18" evidence="4"/>
<dbReference type="InterPro" id="IPR050155">
    <property type="entry name" value="HAD-like_hydrolase_sf"/>
</dbReference>
<dbReference type="InterPro" id="IPR023214">
    <property type="entry name" value="HAD_sf"/>
</dbReference>
<reference evidence="6" key="1">
    <citation type="submission" date="2016-04" db="EMBL/GenBank/DDBJ databases">
        <authorList>
            <person name="Chen L."/>
            <person name="Zhuang W."/>
            <person name="Wang G."/>
        </authorList>
    </citation>
    <scope>NUCLEOTIDE SEQUENCE [LARGE SCALE GENOMIC DNA]</scope>
    <source>
        <strain evidence="6">208</strain>
    </source>
</reference>
<dbReference type="RefSeq" id="WP_081166670.1">
    <property type="nucleotide sequence ID" value="NZ_LWBP01000190.1"/>
</dbReference>
<name>A0A1V9FHU9_9BACT</name>
<accession>A0A1V9FHU9</accession>
<dbReference type="Proteomes" id="UP000192276">
    <property type="component" value="Unassembled WGS sequence"/>
</dbReference>
<dbReference type="GO" id="GO:0008967">
    <property type="term" value="F:phosphoglycolate phosphatase activity"/>
    <property type="evidence" value="ECO:0007669"/>
    <property type="project" value="UniProtKB-EC"/>
</dbReference>
<gene>
    <name evidence="5" type="ORF">A4R26_23315</name>
</gene>
<dbReference type="OrthoDB" id="9807630at2"/>